<feature type="active site" evidence="20">
    <location>
        <position position="324"/>
    </location>
</feature>
<dbReference type="GO" id="GO:0005829">
    <property type="term" value="C:cytosol"/>
    <property type="evidence" value="ECO:0007669"/>
    <property type="project" value="TreeGrafter"/>
</dbReference>
<proteinExistence type="inferred from homology"/>
<dbReference type="SUPFAM" id="SSF56176">
    <property type="entry name" value="FAD-binding/transporter-associated domain-like"/>
    <property type="match status" value="1"/>
</dbReference>
<keyword evidence="8 20" id="KW-0963">Cytoplasm</keyword>
<evidence type="ECO:0000256" key="15">
    <source>
        <dbReference type="ARBA" id="ARBA00023002"/>
    </source>
</evidence>
<dbReference type="NCBIfam" id="NF000755">
    <property type="entry name" value="PRK00046.1"/>
    <property type="match status" value="1"/>
</dbReference>
<evidence type="ECO:0000256" key="6">
    <source>
        <dbReference type="ARBA" id="ARBA00012518"/>
    </source>
</evidence>
<dbReference type="Pfam" id="PF02873">
    <property type="entry name" value="MurB_C"/>
    <property type="match status" value="1"/>
</dbReference>
<evidence type="ECO:0000256" key="10">
    <source>
        <dbReference type="ARBA" id="ARBA00022630"/>
    </source>
</evidence>
<dbReference type="GO" id="GO:0008762">
    <property type="term" value="F:UDP-N-acetylmuramate dehydrogenase activity"/>
    <property type="evidence" value="ECO:0007669"/>
    <property type="project" value="UniProtKB-UniRule"/>
</dbReference>
<dbReference type="PANTHER" id="PTHR21071">
    <property type="entry name" value="UDP-N-ACETYLENOLPYRUVOYLGLUCOSAMINE REDUCTASE"/>
    <property type="match status" value="1"/>
</dbReference>
<comment type="function">
    <text evidence="2 20">Cell wall formation.</text>
</comment>
<evidence type="ECO:0000256" key="3">
    <source>
        <dbReference type="ARBA" id="ARBA00004496"/>
    </source>
</evidence>
<keyword evidence="9 20" id="KW-0132">Cell division</keyword>
<dbReference type="GO" id="GO:0071949">
    <property type="term" value="F:FAD binding"/>
    <property type="evidence" value="ECO:0007669"/>
    <property type="project" value="InterPro"/>
</dbReference>
<dbReference type="GO" id="GO:0009252">
    <property type="term" value="P:peptidoglycan biosynthetic process"/>
    <property type="evidence" value="ECO:0007669"/>
    <property type="project" value="UniProtKB-UniRule"/>
</dbReference>
<evidence type="ECO:0000256" key="16">
    <source>
        <dbReference type="ARBA" id="ARBA00023306"/>
    </source>
</evidence>
<reference evidence="22" key="1">
    <citation type="journal article" date="2019" name="Int. J. Food Microbiol.">
        <title>Developing a novel molecular serotyping system based on capsular polysaccharide synthesis gene clusters of Vibrio parahaemolyticus.</title>
        <authorList>
            <person name="Pang Y."/>
            <person name="Guo X."/>
            <person name="Tian X."/>
            <person name="Liu F."/>
            <person name="Wang L."/>
            <person name="Wu J."/>
            <person name="Zhang S."/>
            <person name="Li S."/>
            <person name="Liu B."/>
        </authorList>
    </citation>
    <scope>NUCLEOTIDE SEQUENCE</scope>
    <source>
        <strain evidence="22">G3494</strain>
    </source>
</reference>
<evidence type="ECO:0000256" key="1">
    <source>
        <dbReference type="ARBA" id="ARBA00001974"/>
    </source>
</evidence>
<feature type="domain" description="FAD-binding PCMH-type" evidence="21">
    <location>
        <begin position="12"/>
        <end position="181"/>
    </location>
</feature>
<keyword evidence="11 20" id="KW-0274">FAD</keyword>
<comment type="subcellular location">
    <subcellularLocation>
        <location evidence="3 20">Cytoplasm</location>
    </subcellularLocation>
</comment>
<keyword evidence="14 20" id="KW-0573">Peptidoglycan synthesis</keyword>
<dbReference type="AlphaFoldDB" id="A0A5P4S5W9"/>
<dbReference type="InterPro" id="IPR036318">
    <property type="entry name" value="FAD-bd_PCMH-like_sf"/>
</dbReference>
<evidence type="ECO:0000256" key="18">
    <source>
        <dbReference type="ARBA" id="ARBA00031026"/>
    </source>
</evidence>
<evidence type="ECO:0000256" key="2">
    <source>
        <dbReference type="ARBA" id="ARBA00003921"/>
    </source>
</evidence>
<dbReference type="EC" id="1.3.1.98" evidence="6 20"/>
<dbReference type="RefSeq" id="WP_025503925.1">
    <property type="nucleotide sequence ID" value="NZ_CP085857.1"/>
</dbReference>
<dbReference type="GO" id="GO:0051301">
    <property type="term" value="P:cell division"/>
    <property type="evidence" value="ECO:0007669"/>
    <property type="project" value="UniProtKB-KW"/>
</dbReference>
<name>A0A5P4S5W9_VIBPH</name>
<evidence type="ECO:0000256" key="20">
    <source>
        <dbReference type="HAMAP-Rule" id="MF_00037"/>
    </source>
</evidence>
<protein>
    <recommendedName>
        <fullName evidence="7 20">UDP-N-acetylenolpyruvoylglucosamine reductase</fullName>
        <ecNumber evidence="6 20">1.3.1.98</ecNumber>
    </recommendedName>
    <alternativeName>
        <fullName evidence="18 20">UDP-N-acetylmuramate dehydrogenase</fullName>
    </alternativeName>
</protein>
<organism evidence="22">
    <name type="scientific">Vibrio parahaemolyticus</name>
    <dbReference type="NCBI Taxonomy" id="670"/>
    <lineage>
        <taxon>Bacteria</taxon>
        <taxon>Pseudomonadati</taxon>
        <taxon>Pseudomonadota</taxon>
        <taxon>Gammaproteobacteria</taxon>
        <taxon>Vibrionales</taxon>
        <taxon>Vibrionaceae</taxon>
        <taxon>Vibrio</taxon>
    </lineage>
</organism>
<evidence type="ECO:0000256" key="19">
    <source>
        <dbReference type="ARBA" id="ARBA00048914"/>
    </source>
</evidence>
<evidence type="ECO:0000313" key="22">
    <source>
        <dbReference type="EMBL" id="QFC17947.1"/>
    </source>
</evidence>
<dbReference type="NCBIfam" id="TIGR00179">
    <property type="entry name" value="murB"/>
    <property type="match status" value="1"/>
</dbReference>
<feature type="active site" evidence="20">
    <location>
        <position position="157"/>
    </location>
</feature>
<dbReference type="InterPro" id="IPR011601">
    <property type="entry name" value="MurB_C"/>
</dbReference>
<dbReference type="InterPro" id="IPR006094">
    <property type="entry name" value="Oxid_FAD_bind_N"/>
</dbReference>
<evidence type="ECO:0000256" key="11">
    <source>
        <dbReference type="ARBA" id="ARBA00022827"/>
    </source>
</evidence>
<dbReference type="PROSITE" id="PS51387">
    <property type="entry name" value="FAD_PCMH"/>
    <property type="match status" value="1"/>
</dbReference>
<comment type="catalytic activity">
    <reaction evidence="19 20">
        <text>UDP-N-acetyl-alpha-D-muramate + NADP(+) = UDP-N-acetyl-3-O-(1-carboxyvinyl)-alpha-D-glucosamine + NADPH + H(+)</text>
        <dbReference type="Rhea" id="RHEA:12248"/>
        <dbReference type="ChEBI" id="CHEBI:15378"/>
        <dbReference type="ChEBI" id="CHEBI:57783"/>
        <dbReference type="ChEBI" id="CHEBI:58349"/>
        <dbReference type="ChEBI" id="CHEBI:68483"/>
        <dbReference type="ChEBI" id="CHEBI:70757"/>
        <dbReference type="EC" id="1.3.1.98"/>
    </reaction>
</comment>
<accession>A0A5P4S5W9</accession>
<keyword evidence="15 20" id="KW-0560">Oxidoreductase</keyword>
<evidence type="ECO:0000256" key="13">
    <source>
        <dbReference type="ARBA" id="ARBA00022960"/>
    </source>
</evidence>
<evidence type="ECO:0000259" key="21">
    <source>
        <dbReference type="PROSITE" id="PS51387"/>
    </source>
</evidence>
<keyword evidence="12 20" id="KW-0521">NADP</keyword>
<dbReference type="UniPathway" id="UPA00219"/>
<dbReference type="GO" id="GO:0008360">
    <property type="term" value="P:regulation of cell shape"/>
    <property type="evidence" value="ECO:0007669"/>
    <property type="project" value="UniProtKB-KW"/>
</dbReference>
<evidence type="ECO:0000256" key="9">
    <source>
        <dbReference type="ARBA" id="ARBA00022618"/>
    </source>
</evidence>
<dbReference type="HAMAP" id="MF_00037">
    <property type="entry name" value="MurB"/>
    <property type="match status" value="1"/>
</dbReference>
<evidence type="ECO:0000256" key="5">
    <source>
        <dbReference type="ARBA" id="ARBA00010485"/>
    </source>
</evidence>
<evidence type="ECO:0000256" key="7">
    <source>
        <dbReference type="ARBA" id="ARBA00015188"/>
    </source>
</evidence>
<evidence type="ECO:0000256" key="12">
    <source>
        <dbReference type="ARBA" id="ARBA00022857"/>
    </source>
</evidence>
<dbReference type="Gene3D" id="3.90.78.10">
    <property type="entry name" value="UDP-N-acetylenolpyruvoylglucosamine reductase, C-terminal domain"/>
    <property type="match status" value="1"/>
</dbReference>
<dbReference type="Gene3D" id="3.30.465.10">
    <property type="match status" value="1"/>
</dbReference>
<dbReference type="Gene3D" id="3.30.43.10">
    <property type="entry name" value="Uridine Diphospho-n-acetylenolpyruvylglucosamine Reductase, domain 2"/>
    <property type="match status" value="1"/>
</dbReference>
<evidence type="ECO:0000256" key="4">
    <source>
        <dbReference type="ARBA" id="ARBA00004752"/>
    </source>
</evidence>
<gene>
    <name evidence="20 22" type="primary">murB</name>
</gene>
<dbReference type="InterPro" id="IPR036635">
    <property type="entry name" value="MurB_C_sf"/>
</dbReference>
<comment type="pathway">
    <text evidence="4 20">Cell wall biogenesis; peptidoglycan biosynthesis.</text>
</comment>
<dbReference type="InterPro" id="IPR016169">
    <property type="entry name" value="FAD-bd_PCMH_sub2"/>
</dbReference>
<feature type="active site" description="Proton donor" evidence="20">
    <location>
        <position position="227"/>
    </location>
</feature>
<dbReference type="Pfam" id="PF01565">
    <property type="entry name" value="FAD_binding_4"/>
    <property type="match status" value="1"/>
</dbReference>
<comment type="cofactor">
    <cofactor evidence="1 20">
        <name>FAD</name>
        <dbReference type="ChEBI" id="CHEBI:57692"/>
    </cofactor>
</comment>
<evidence type="ECO:0000256" key="8">
    <source>
        <dbReference type="ARBA" id="ARBA00022490"/>
    </source>
</evidence>
<dbReference type="PANTHER" id="PTHR21071:SF4">
    <property type="entry name" value="UDP-N-ACETYLENOLPYRUVOYLGLUCOSAMINE REDUCTASE"/>
    <property type="match status" value="1"/>
</dbReference>
<dbReference type="InterPro" id="IPR016166">
    <property type="entry name" value="FAD-bd_PCMH"/>
</dbReference>
<evidence type="ECO:0000256" key="14">
    <source>
        <dbReference type="ARBA" id="ARBA00022984"/>
    </source>
</evidence>
<dbReference type="InterPro" id="IPR016167">
    <property type="entry name" value="FAD-bd_PCMH_sub1"/>
</dbReference>
<keyword evidence="17 20" id="KW-0961">Cell wall biogenesis/degradation</keyword>
<keyword evidence="16 20" id="KW-0131">Cell cycle</keyword>
<dbReference type="EMBL" id="MK463648">
    <property type="protein sequence ID" value="QFC17947.1"/>
    <property type="molecule type" value="Genomic_DNA"/>
</dbReference>
<keyword evidence="10 20" id="KW-0285">Flavoprotein</keyword>
<keyword evidence="13 20" id="KW-0133">Cell shape</keyword>
<sequence length="332" mass="37456">MNSIKKFNTFSVNARCNHIVEVRNEKVLEDIKSFIGDSNYTILGRGSNILFLGNYNGVILLNKLKGIEVVYECSEYLEVKAYSGEDWESVIDFFFQRKVYGLENLTSIPGSVGGAIVQNIGAYGREISEFCSEVTYYDLGSKEVITLKGNECQFGYRKSFFNQSEKVGLFIISATLRVKKNWQPSLDHLAFSKVNKDAISAEKIKELVAEIRSEKIPDFNVLGNAGSFFKNPIINKIKLNELRARYEKVPFYPTSDGNYKIAAAWLIDQAGLKGRECGCARVYEKQPLIIVTQGEHIDGFDIKSLSEIVVNEVDNKFGVRLEPEVKFIGELE</sequence>
<dbReference type="GO" id="GO:0071555">
    <property type="term" value="P:cell wall organization"/>
    <property type="evidence" value="ECO:0007669"/>
    <property type="project" value="UniProtKB-KW"/>
</dbReference>
<comment type="similarity">
    <text evidence="5 20">Belongs to the MurB family.</text>
</comment>
<dbReference type="SUPFAM" id="SSF56194">
    <property type="entry name" value="Uridine diphospho-N-Acetylenolpyruvylglucosamine reductase, MurB, C-terminal domain"/>
    <property type="match status" value="1"/>
</dbReference>
<dbReference type="InterPro" id="IPR003170">
    <property type="entry name" value="MurB"/>
</dbReference>
<evidence type="ECO:0000256" key="17">
    <source>
        <dbReference type="ARBA" id="ARBA00023316"/>
    </source>
</evidence>